<protein>
    <submittedName>
        <fullName evidence="2">Uncharacterized protein</fullName>
    </submittedName>
</protein>
<keyword evidence="3" id="KW-1185">Reference proteome</keyword>
<name>A0ABW3FYI3_9PSEU</name>
<gene>
    <name evidence="2" type="ORF">ACFQ16_24705</name>
</gene>
<reference evidence="3" key="1">
    <citation type="journal article" date="2019" name="Int. J. Syst. Evol. Microbiol.">
        <title>The Global Catalogue of Microorganisms (GCM) 10K type strain sequencing project: providing services to taxonomists for standard genome sequencing and annotation.</title>
        <authorList>
            <consortium name="The Broad Institute Genomics Platform"/>
            <consortium name="The Broad Institute Genome Sequencing Center for Infectious Disease"/>
            <person name="Wu L."/>
            <person name="Ma J."/>
        </authorList>
    </citation>
    <scope>NUCLEOTIDE SEQUENCE [LARGE SCALE GENOMIC DNA]</scope>
    <source>
        <strain evidence="3">CCUG 56401</strain>
    </source>
</reference>
<dbReference type="RefSeq" id="WP_345601230.1">
    <property type="nucleotide sequence ID" value="NZ_BAABLT010000030.1"/>
</dbReference>
<comment type="caution">
    <text evidence="2">The sequence shown here is derived from an EMBL/GenBank/DDBJ whole genome shotgun (WGS) entry which is preliminary data.</text>
</comment>
<dbReference type="EMBL" id="JBHTIW010000027">
    <property type="protein sequence ID" value="MFD0922957.1"/>
    <property type="molecule type" value="Genomic_DNA"/>
</dbReference>
<organism evidence="2 3">
    <name type="scientific">Saccharopolyspora rosea</name>
    <dbReference type="NCBI Taxonomy" id="524884"/>
    <lineage>
        <taxon>Bacteria</taxon>
        <taxon>Bacillati</taxon>
        <taxon>Actinomycetota</taxon>
        <taxon>Actinomycetes</taxon>
        <taxon>Pseudonocardiales</taxon>
        <taxon>Pseudonocardiaceae</taxon>
        <taxon>Saccharopolyspora</taxon>
    </lineage>
</organism>
<sequence>MFRARSAHDAVGARFRADDLERGSPSAVWHRSGSVAEVVAGLLELPPHGTPGAPGLAHERAPDLWLPHSGTP</sequence>
<proteinExistence type="predicted"/>
<evidence type="ECO:0000313" key="2">
    <source>
        <dbReference type="EMBL" id="MFD0922957.1"/>
    </source>
</evidence>
<evidence type="ECO:0000313" key="3">
    <source>
        <dbReference type="Proteomes" id="UP001597018"/>
    </source>
</evidence>
<accession>A0ABW3FYI3</accession>
<evidence type="ECO:0000256" key="1">
    <source>
        <dbReference type="SAM" id="MobiDB-lite"/>
    </source>
</evidence>
<feature type="region of interest" description="Disordered" evidence="1">
    <location>
        <begin position="46"/>
        <end position="72"/>
    </location>
</feature>
<dbReference type="Proteomes" id="UP001597018">
    <property type="component" value="Unassembled WGS sequence"/>
</dbReference>